<gene>
    <name evidence="2" type="ORF">RED65_10069</name>
</gene>
<evidence type="ECO:0000313" key="2">
    <source>
        <dbReference type="EMBL" id="EAT13730.1"/>
    </source>
</evidence>
<name>Q1N662_9GAMM</name>
<dbReference type="EMBL" id="AAQH01000001">
    <property type="protein sequence ID" value="EAT13730.1"/>
    <property type="molecule type" value="Genomic_DNA"/>
</dbReference>
<evidence type="ECO:0000259" key="1">
    <source>
        <dbReference type="Pfam" id="PF18433"/>
    </source>
</evidence>
<dbReference type="HOGENOM" id="CLU_614951_0_0_6"/>
<evidence type="ECO:0000313" key="3">
    <source>
        <dbReference type="Proteomes" id="UP000004263"/>
    </source>
</evidence>
<comment type="caution">
    <text evidence="2">The sequence shown here is derived from an EMBL/GenBank/DDBJ whole genome shotgun (WGS) entry which is preliminary data.</text>
</comment>
<accession>Q1N662</accession>
<dbReference type="STRING" id="207949.RED65_10069"/>
<feature type="domain" description="DUF5610" evidence="1">
    <location>
        <begin position="31"/>
        <end position="148"/>
    </location>
</feature>
<dbReference type="OrthoDB" id="7366224at2"/>
<keyword evidence="3" id="KW-1185">Reference proteome</keyword>
<dbReference type="Pfam" id="PF18433">
    <property type="entry name" value="DUF5610"/>
    <property type="match status" value="1"/>
</dbReference>
<sequence>MLSFNSSFFNQSTLYSQTIKPQVQPNAYGQEKTEQDQFAMQRLGENLKKNADVDLASDKTVNEATKPFDVDVVIDTVMKQIGKRIDEAKSAGASDKELESMFEAARSGVEKGFGQAREQIEALSKMNEPLAEKIDAAENGIYEGIDQLKENTFASQNVKDAVKTEQSSFEYGRVFQQARNDFNFELTTQEGDKVTIKANSQFESYAAFMKAQSESGQTQVAGVSQSMNSGYSLSVEGDISEAEMAAIEDLMSQVNSLSEEFYGGDLDKAFDMAMGLTSDASQIAEFSLNLRQQQTQAVEYGKGVSGYNQESLPKGLSEPLADFANSVQQAFDKAKFFQNSQELLAELTEKMQPKPEESKTSMLDFMKPLMDKLAA</sequence>
<dbReference type="Proteomes" id="UP000004263">
    <property type="component" value="Unassembled WGS sequence"/>
</dbReference>
<reference evidence="2 3" key="1">
    <citation type="submission" date="2006-03" db="EMBL/GenBank/DDBJ databases">
        <authorList>
            <person name="Pinhassi J."/>
            <person name="Pedros-Alio C."/>
            <person name="Ferriera S."/>
            <person name="Johnson J."/>
            <person name="Kravitz S."/>
            <person name="Halpern A."/>
            <person name="Remington K."/>
            <person name="Beeson K."/>
            <person name="Tran B."/>
            <person name="Rogers Y.-H."/>
            <person name="Friedman R."/>
            <person name="Venter J.C."/>
        </authorList>
    </citation>
    <scope>NUCLEOTIDE SEQUENCE [LARGE SCALE GENOMIC DNA]</scope>
    <source>
        <strain evidence="2 3">RED65</strain>
    </source>
</reference>
<organism evidence="2 3">
    <name type="scientific">Bermanella marisrubri</name>
    <dbReference type="NCBI Taxonomy" id="207949"/>
    <lineage>
        <taxon>Bacteria</taxon>
        <taxon>Pseudomonadati</taxon>
        <taxon>Pseudomonadota</taxon>
        <taxon>Gammaproteobacteria</taxon>
        <taxon>Oceanospirillales</taxon>
        <taxon>Oceanospirillaceae</taxon>
        <taxon>Bermanella</taxon>
    </lineage>
</organism>
<proteinExistence type="predicted"/>
<dbReference type="RefSeq" id="WP_007017151.1">
    <property type="nucleotide sequence ID" value="NZ_CH724113.1"/>
</dbReference>
<protein>
    <submittedName>
        <fullName evidence="2">Putative orphan protein</fullName>
    </submittedName>
</protein>
<dbReference type="AlphaFoldDB" id="Q1N662"/>
<dbReference type="InterPro" id="IPR041651">
    <property type="entry name" value="DUF5610"/>
</dbReference>